<sequence length="373" mass="41228">MSALTTLLSPGNFVELFIREEDTCTADNSYNGDHFGARISAIFVVLIASAFGSFFPVLSSKHSFLRLPPACFFVAKFFGSGVIIATAFIHLLQPANENLSNDCLGYPFDIYPMAFGITLIVLMLMFFLELIAYRWIEAKLSNQSVDSNEPHTHSHFGETSMYVHDEGHDTEHSHTHGHSNAEYNIEDMFSEISEDIEKQSTGSSELDSAYAAQILNVFVLEFGIVFHSVFVGLTLSCSGDEFISLYIVVVFHQMFEGLGLGTRVACVEWPASKRWTPWLLCLGYTFCTPIAIAIGIGVRNSYPPGSRRALITNGVFDSVSAGILIYTGCIELMAHEFLFSDEFKGPGGFKKMIWAYIVMCVGAGLMALLGRWA</sequence>
<dbReference type="NCBIfam" id="TIGR00820">
    <property type="entry name" value="zip"/>
    <property type="match status" value="1"/>
</dbReference>
<evidence type="ECO:0000256" key="1">
    <source>
        <dbReference type="ARBA" id="ARBA00004141"/>
    </source>
</evidence>
<comment type="similarity">
    <text evidence="2 8">Belongs to the ZIP transporter (TC 2.A.5) family.</text>
</comment>
<gene>
    <name evidence="9" type="ORF">PICMEDRAFT_29253</name>
</gene>
<feature type="transmembrane region" description="Helical" evidence="8">
    <location>
        <begin position="353"/>
        <end position="372"/>
    </location>
</feature>
<dbReference type="RefSeq" id="XP_019019468.1">
    <property type="nucleotide sequence ID" value="XM_019162580.1"/>
</dbReference>
<dbReference type="PANTHER" id="PTHR11040:SF69">
    <property type="entry name" value="ZINC-REGULATED TRANSPORTER 2"/>
    <property type="match status" value="1"/>
</dbReference>
<keyword evidence="3 8" id="KW-0813">Transport</keyword>
<dbReference type="PANTHER" id="PTHR11040">
    <property type="entry name" value="ZINC/IRON TRANSPORTER"/>
    <property type="match status" value="1"/>
</dbReference>
<dbReference type="InterPro" id="IPR003689">
    <property type="entry name" value="ZIP"/>
</dbReference>
<dbReference type="GO" id="GO:0071578">
    <property type="term" value="P:zinc ion import across plasma membrane"/>
    <property type="evidence" value="ECO:0007669"/>
    <property type="project" value="EnsemblFungi"/>
</dbReference>
<protein>
    <submittedName>
        <fullName evidence="9">Uncharacterized protein</fullName>
    </submittedName>
</protein>
<keyword evidence="6 8" id="KW-0406">Ion transport</keyword>
<proteinExistence type="inferred from homology"/>
<dbReference type="OrthoDB" id="448280at2759"/>
<dbReference type="Proteomes" id="UP000094455">
    <property type="component" value="Unassembled WGS sequence"/>
</dbReference>
<feature type="transmembrane region" description="Helical" evidence="8">
    <location>
        <begin position="278"/>
        <end position="298"/>
    </location>
</feature>
<dbReference type="GO" id="GO:0005886">
    <property type="term" value="C:plasma membrane"/>
    <property type="evidence" value="ECO:0007669"/>
    <property type="project" value="EnsemblFungi"/>
</dbReference>
<evidence type="ECO:0000256" key="8">
    <source>
        <dbReference type="RuleBase" id="RU362088"/>
    </source>
</evidence>
<dbReference type="Pfam" id="PF02535">
    <property type="entry name" value="Zip"/>
    <property type="match status" value="1"/>
</dbReference>
<evidence type="ECO:0000256" key="5">
    <source>
        <dbReference type="ARBA" id="ARBA00022989"/>
    </source>
</evidence>
<organism evidence="9 10">
    <name type="scientific">Pichia membranifaciens NRRL Y-2026</name>
    <dbReference type="NCBI Taxonomy" id="763406"/>
    <lineage>
        <taxon>Eukaryota</taxon>
        <taxon>Fungi</taxon>
        <taxon>Dikarya</taxon>
        <taxon>Ascomycota</taxon>
        <taxon>Saccharomycotina</taxon>
        <taxon>Pichiomycetes</taxon>
        <taxon>Pichiales</taxon>
        <taxon>Pichiaceae</taxon>
        <taxon>Pichia</taxon>
    </lineage>
</organism>
<dbReference type="InterPro" id="IPR004698">
    <property type="entry name" value="Zn/Fe_permease_fun/pln"/>
</dbReference>
<reference evidence="9 10" key="1">
    <citation type="journal article" date="2016" name="Proc. Natl. Acad. Sci. U.S.A.">
        <title>Comparative genomics of biotechnologically important yeasts.</title>
        <authorList>
            <person name="Riley R."/>
            <person name="Haridas S."/>
            <person name="Wolfe K.H."/>
            <person name="Lopes M.R."/>
            <person name="Hittinger C.T."/>
            <person name="Goeker M."/>
            <person name="Salamov A.A."/>
            <person name="Wisecaver J.H."/>
            <person name="Long T.M."/>
            <person name="Calvey C.H."/>
            <person name="Aerts A.L."/>
            <person name="Barry K.W."/>
            <person name="Choi C."/>
            <person name="Clum A."/>
            <person name="Coughlan A.Y."/>
            <person name="Deshpande S."/>
            <person name="Douglass A.P."/>
            <person name="Hanson S.J."/>
            <person name="Klenk H.-P."/>
            <person name="LaButti K.M."/>
            <person name="Lapidus A."/>
            <person name="Lindquist E.A."/>
            <person name="Lipzen A.M."/>
            <person name="Meier-Kolthoff J.P."/>
            <person name="Ohm R.A."/>
            <person name="Otillar R.P."/>
            <person name="Pangilinan J.L."/>
            <person name="Peng Y."/>
            <person name="Rokas A."/>
            <person name="Rosa C.A."/>
            <person name="Scheuner C."/>
            <person name="Sibirny A.A."/>
            <person name="Slot J.C."/>
            <person name="Stielow J.B."/>
            <person name="Sun H."/>
            <person name="Kurtzman C.P."/>
            <person name="Blackwell M."/>
            <person name="Grigoriev I.V."/>
            <person name="Jeffries T.W."/>
        </authorList>
    </citation>
    <scope>NUCLEOTIDE SEQUENCE [LARGE SCALE GENOMIC DNA]</scope>
    <source>
        <strain evidence="9 10">NRRL Y-2026</strain>
    </source>
</reference>
<evidence type="ECO:0000256" key="4">
    <source>
        <dbReference type="ARBA" id="ARBA00022692"/>
    </source>
</evidence>
<feature type="transmembrane region" description="Helical" evidence="8">
    <location>
        <begin position="310"/>
        <end position="332"/>
    </location>
</feature>
<evidence type="ECO:0000256" key="3">
    <source>
        <dbReference type="ARBA" id="ARBA00022448"/>
    </source>
</evidence>
<comment type="subcellular location">
    <subcellularLocation>
        <location evidence="1 8">Membrane</location>
        <topology evidence="1 8">Multi-pass membrane protein</topology>
    </subcellularLocation>
</comment>
<dbReference type="AlphaFoldDB" id="A0A1E3NQK9"/>
<accession>A0A1E3NQK9</accession>
<keyword evidence="10" id="KW-1185">Reference proteome</keyword>
<keyword evidence="4 8" id="KW-0812">Transmembrane</keyword>
<dbReference type="GO" id="GO:0000007">
    <property type="term" value="F:low-affinity zinc ion transmembrane transporter activity"/>
    <property type="evidence" value="ECO:0007669"/>
    <property type="project" value="EnsemblFungi"/>
</dbReference>
<feature type="transmembrane region" description="Helical" evidence="8">
    <location>
        <begin position="110"/>
        <end position="133"/>
    </location>
</feature>
<comment type="caution">
    <text evidence="8">Lacks conserved residue(s) required for the propagation of feature annotation.</text>
</comment>
<dbReference type="GeneID" id="30179267"/>
<evidence type="ECO:0000313" key="9">
    <source>
        <dbReference type="EMBL" id="ODQ48355.1"/>
    </source>
</evidence>
<dbReference type="EMBL" id="KV454001">
    <property type="protein sequence ID" value="ODQ48355.1"/>
    <property type="molecule type" value="Genomic_DNA"/>
</dbReference>
<evidence type="ECO:0000256" key="6">
    <source>
        <dbReference type="ARBA" id="ARBA00023065"/>
    </source>
</evidence>
<feature type="transmembrane region" description="Helical" evidence="8">
    <location>
        <begin position="70"/>
        <end position="90"/>
    </location>
</feature>
<keyword evidence="7 8" id="KW-0472">Membrane</keyword>
<feature type="transmembrane region" description="Helical" evidence="8">
    <location>
        <begin position="35"/>
        <end position="58"/>
    </location>
</feature>
<evidence type="ECO:0000256" key="7">
    <source>
        <dbReference type="ARBA" id="ARBA00023136"/>
    </source>
</evidence>
<keyword evidence="5 8" id="KW-1133">Transmembrane helix</keyword>
<feature type="transmembrane region" description="Helical" evidence="8">
    <location>
        <begin position="214"/>
        <end position="236"/>
    </location>
</feature>
<name>A0A1E3NQK9_9ASCO</name>
<dbReference type="STRING" id="763406.A0A1E3NQK9"/>
<evidence type="ECO:0000256" key="2">
    <source>
        <dbReference type="ARBA" id="ARBA00006939"/>
    </source>
</evidence>
<evidence type="ECO:0000313" key="10">
    <source>
        <dbReference type="Proteomes" id="UP000094455"/>
    </source>
</evidence>